<dbReference type="PANTHER" id="PTHR11679">
    <property type="entry name" value="VESICLE PROTEIN SORTING-ASSOCIATED"/>
    <property type="match status" value="1"/>
</dbReference>
<dbReference type="Proteomes" id="UP000729402">
    <property type="component" value="Unassembled WGS sequence"/>
</dbReference>
<reference evidence="1" key="1">
    <citation type="journal article" date="2021" name="bioRxiv">
        <title>Whole Genome Assembly and Annotation of Northern Wild Rice, Zizania palustris L., Supports a Whole Genome Duplication in the Zizania Genus.</title>
        <authorList>
            <person name="Haas M."/>
            <person name="Kono T."/>
            <person name="Macchietto M."/>
            <person name="Millas R."/>
            <person name="McGilp L."/>
            <person name="Shao M."/>
            <person name="Duquette J."/>
            <person name="Hirsch C.N."/>
            <person name="Kimball J."/>
        </authorList>
    </citation>
    <scope>NUCLEOTIDE SEQUENCE</scope>
    <source>
        <tissue evidence="1">Fresh leaf tissue</tissue>
    </source>
</reference>
<dbReference type="OrthoDB" id="1566890at2759"/>
<proteinExistence type="predicted"/>
<dbReference type="InterPro" id="IPR001619">
    <property type="entry name" value="Sec1-like"/>
</dbReference>
<accession>A0A8J5WCD9</accession>
<evidence type="ECO:0000313" key="1">
    <source>
        <dbReference type="EMBL" id="KAG8087646.1"/>
    </source>
</evidence>
<keyword evidence="2" id="KW-1185">Reference proteome</keyword>
<dbReference type="GO" id="GO:0016192">
    <property type="term" value="P:vesicle-mediated transport"/>
    <property type="evidence" value="ECO:0007669"/>
    <property type="project" value="InterPro"/>
</dbReference>
<evidence type="ECO:0000313" key="2">
    <source>
        <dbReference type="Proteomes" id="UP000729402"/>
    </source>
</evidence>
<dbReference type="EMBL" id="JAAALK010000082">
    <property type="protein sequence ID" value="KAG8087646.1"/>
    <property type="molecule type" value="Genomic_DNA"/>
</dbReference>
<name>A0A8J5WCD9_ZIZPA</name>
<comment type="caution">
    <text evidence="1">The sequence shown here is derived from an EMBL/GenBank/DDBJ whole genome shotgun (WGS) entry which is preliminary data.</text>
</comment>
<organism evidence="1 2">
    <name type="scientific">Zizania palustris</name>
    <name type="common">Northern wild rice</name>
    <dbReference type="NCBI Taxonomy" id="103762"/>
    <lineage>
        <taxon>Eukaryota</taxon>
        <taxon>Viridiplantae</taxon>
        <taxon>Streptophyta</taxon>
        <taxon>Embryophyta</taxon>
        <taxon>Tracheophyta</taxon>
        <taxon>Spermatophyta</taxon>
        <taxon>Magnoliopsida</taxon>
        <taxon>Liliopsida</taxon>
        <taxon>Poales</taxon>
        <taxon>Poaceae</taxon>
        <taxon>BOP clade</taxon>
        <taxon>Oryzoideae</taxon>
        <taxon>Oryzeae</taxon>
        <taxon>Zizaniinae</taxon>
        <taxon>Zizania</taxon>
    </lineage>
</organism>
<gene>
    <name evidence="1" type="ORF">GUJ93_ZPchr0010g10593</name>
</gene>
<dbReference type="Pfam" id="PF00995">
    <property type="entry name" value="Sec1"/>
    <property type="match status" value="1"/>
</dbReference>
<dbReference type="AlphaFoldDB" id="A0A8J5WCD9"/>
<reference evidence="1" key="2">
    <citation type="submission" date="2021-02" db="EMBL/GenBank/DDBJ databases">
        <authorList>
            <person name="Kimball J.A."/>
            <person name="Haas M.W."/>
            <person name="Macchietto M."/>
            <person name="Kono T."/>
            <person name="Duquette J."/>
            <person name="Shao M."/>
        </authorList>
    </citation>
    <scope>NUCLEOTIDE SEQUENCE</scope>
    <source>
        <tissue evidence="1">Fresh leaf tissue</tissue>
    </source>
</reference>
<sequence>MIATKGIPRNTIKEGGARTIAGPETATETTRVAMSCRPWAMPQLLLPDTPAVYLVCPTAANVDRIAADAAAGLYASFYINFSTCVPRPILERLAYATAASRSAHRVARVADQYLDFVCLEEGLFSLAQPRAYVALNDPAAAEANITALIDAIALGLFCAV</sequence>
<protein>
    <submittedName>
        <fullName evidence="1">Uncharacterized protein</fullName>
    </submittedName>
</protein>